<accession>A0AC55CP79</accession>
<organism evidence="1 2">
    <name type="scientific">Echinops telfairi</name>
    <name type="common">Lesser hedgehog tenrec</name>
    <dbReference type="NCBI Taxonomy" id="9371"/>
    <lineage>
        <taxon>Eukaryota</taxon>
        <taxon>Metazoa</taxon>
        <taxon>Chordata</taxon>
        <taxon>Craniata</taxon>
        <taxon>Vertebrata</taxon>
        <taxon>Euteleostomi</taxon>
        <taxon>Mammalia</taxon>
        <taxon>Eutheria</taxon>
        <taxon>Afrotheria</taxon>
        <taxon>Tenrecidae</taxon>
        <taxon>Tenrecinae</taxon>
        <taxon>Echinops</taxon>
    </lineage>
</organism>
<protein>
    <submittedName>
        <fullName evidence="2">Dynein axonemal assembly factor 8</fullName>
    </submittedName>
</protein>
<dbReference type="RefSeq" id="XP_045141980.1">
    <property type="nucleotide sequence ID" value="XM_045286045.1"/>
</dbReference>
<dbReference type="Proteomes" id="UP000694863">
    <property type="component" value="Unplaced"/>
</dbReference>
<reference evidence="2" key="1">
    <citation type="submission" date="2025-08" db="UniProtKB">
        <authorList>
            <consortium name="RefSeq"/>
        </authorList>
    </citation>
    <scope>IDENTIFICATION</scope>
</reference>
<proteinExistence type="predicted"/>
<evidence type="ECO:0000313" key="1">
    <source>
        <dbReference type="Proteomes" id="UP000694863"/>
    </source>
</evidence>
<gene>
    <name evidence="2" type="primary">DNAAF8</name>
</gene>
<keyword evidence="1" id="KW-1185">Reference proteome</keyword>
<evidence type="ECO:0000313" key="2">
    <source>
        <dbReference type="RefSeq" id="XP_045141980.1"/>
    </source>
</evidence>
<name>A0AC55CP79_ECHTE</name>
<sequence length="478" mass="51217">MLSKGFLEDDMLRSTQDLDPMVSRDVKPPLGHPWDAILQAAKEQIPTLDSDADSSSNGCEEDELFIFQRDPAALIPDLSEELAEDPPGDGPPGGWAAAADEAPQPTIPEQRGSFFPGGESRGQEGKEPVLVAAMAEPTSQQTARPQSGSDPQGPFQSHGEPSSLLRLSKESPRWKEGYISGPQGEAPTSLALGAPRATSLSSEDLRALRRERREMIERDILRKVTQGPRDASSDHRASKMSPRATPGHQVPTGDAQASGPILSLQHLEELDLDAILQSLVRQEKDHGDRGVPGAAWWTADRQGRESFAPAAQDRLMEQLTLLCATQSRPSASTWTVPVDRAQDTSEWAASHSSSSSSSESEDDMVAARGEQGPAEGVPPCPQGLRGCTGKSQLLQQLRAFRKGTAVPRSFTGKNPSGQKVQDPKEVAESGPRRKQHVKLWAERQDIPATSAGGNPRALSGPLVPATGREANALPLGQP</sequence>